<protein>
    <submittedName>
        <fullName evidence="1">Uncharacterized protein</fullName>
    </submittedName>
</protein>
<dbReference type="RefSeq" id="WP_074946452.1">
    <property type="nucleotide sequence ID" value="NZ_FOZU01000015.1"/>
</dbReference>
<dbReference type="AlphaFoldDB" id="A0A1I6UA82"/>
<organism evidence="1 2">
    <name type="scientific">Acinetobacter bohemicus</name>
    <dbReference type="NCBI Taxonomy" id="1435036"/>
    <lineage>
        <taxon>Bacteria</taxon>
        <taxon>Pseudomonadati</taxon>
        <taxon>Pseudomonadota</taxon>
        <taxon>Gammaproteobacteria</taxon>
        <taxon>Moraxellales</taxon>
        <taxon>Moraxellaceae</taxon>
        <taxon>Acinetobacter</taxon>
    </lineage>
</organism>
<dbReference type="Proteomes" id="UP000182827">
    <property type="component" value="Unassembled WGS sequence"/>
</dbReference>
<keyword evidence="2" id="KW-1185">Reference proteome</keyword>
<evidence type="ECO:0000313" key="1">
    <source>
        <dbReference type="EMBL" id="SFS98429.1"/>
    </source>
</evidence>
<evidence type="ECO:0000313" key="2">
    <source>
        <dbReference type="Proteomes" id="UP000182827"/>
    </source>
</evidence>
<reference evidence="2" key="1">
    <citation type="submission" date="2016-10" db="EMBL/GenBank/DDBJ databases">
        <authorList>
            <person name="Varghese N."/>
            <person name="Submissions S."/>
        </authorList>
    </citation>
    <scope>NUCLEOTIDE SEQUENCE [LARGE SCALE GENOMIC DNA]</scope>
    <source>
        <strain evidence="2">ANC 5076</strain>
    </source>
</reference>
<proteinExistence type="predicted"/>
<gene>
    <name evidence="1" type="ORF">SAMN05444586_101544</name>
</gene>
<sequence length="93" mass="10558">MSDAVKYFREHGLEKSKKHLLDIREAANQVSWVHSLEGFSQDLKRLIRSHSLVADLYGLEKAKKYAESNYTAPEIKDALKQAIADVEACKEVP</sequence>
<name>A0A1I6UA82_9GAMM</name>
<dbReference type="EMBL" id="FOZU01000015">
    <property type="protein sequence ID" value="SFS98429.1"/>
    <property type="molecule type" value="Genomic_DNA"/>
</dbReference>
<accession>A0A1I6UA82</accession>